<dbReference type="InterPro" id="IPR036396">
    <property type="entry name" value="Cyt_P450_sf"/>
</dbReference>
<dbReference type="SUPFAM" id="SSF48264">
    <property type="entry name" value="Cytochrome P450"/>
    <property type="match status" value="1"/>
</dbReference>
<comment type="similarity">
    <text evidence="4 22">Belongs to the cytochrome P450 family.</text>
</comment>
<evidence type="ECO:0000256" key="9">
    <source>
        <dbReference type="ARBA" id="ARBA00023002"/>
    </source>
</evidence>
<dbReference type="Gene3D" id="1.10.630.10">
    <property type="entry name" value="Cytochrome P450"/>
    <property type="match status" value="1"/>
</dbReference>
<evidence type="ECO:0000256" key="10">
    <source>
        <dbReference type="ARBA" id="ARBA00023004"/>
    </source>
</evidence>
<dbReference type="AlphaFoldDB" id="A0A7R8XBB6"/>
<evidence type="ECO:0000313" key="24">
    <source>
        <dbReference type="Proteomes" id="UP000677054"/>
    </source>
</evidence>
<evidence type="ECO:0000256" key="21">
    <source>
        <dbReference type="PIRSR" id="PIRSR602401-1"/>
    </source>
</evidence>
<evidence type="ECO:0000256" key="7">
    <source>
        <dbReference type="ARBA" id="ARBA00022824"/>
    </source>
</evidence>
<evidence type="ECO:0000256" key="11">
    <source>
        <dbReference type="ARBA" id="ARBA00023033"/>
    </source>
</evidence>
<keyword evidence="11 22" id="KW-0503">Monooxygenase</keyword>
<organism evidence="23">
    <name type="scientific">Darwinula stevensoni</name>
    <dbReference type="NCBI Taxonomy" id="69355"/>
    <lineage>
        <taxon>Eukaryota</taxon>
        <taxon>Metazoa</taxon>
        <taxon>Ecdysozoa</taxon>
        <taxon>Arthropoda</taxon>
        <taxon>Crustacea</taxon>
        <taxon>Oligostraca</taxon>
        <taxon>Ostracoda</taxon>
        <taxon>Podocopa</taxon>
        <taxon>Podocopida</taxon>
        <taxon>Darwinulocopina</taxon>
        <taxon>Darwinuloidea</taxon>
        <taxon>Darwinulidae</taxon>
        <taxon>Darwinula</taxon>
    </lineage>
</organism>
<dbReference type="InterPro" id="IPR001128">
    <property type="entry name" value="Cyt_P450"/>
</dbReference>
<evidence type="ECO:0000256" key="4">
    <source>
        <dbReference type="ARBA" id="ARBA00010617"/>
    </source>
</evidence>
<dbReference type="InterPro" id="IPR017972">
    <property type="entry name" value="Cyt_P450_CS"/>
</dbReference>
<name>A0A7R8XBB6_9CRUS</name>
<dbReference type="GO" id="GO:0008610">
    <property type="term" value="P:lipid biosynthetic process"/>
    <property type="evidence" value="ECO:0007669"/>
    <property type="project" value="UniProtKB-ARBA"/>
</dbReference>
<evidence type="ECO:0000256" key="13">
    <source>
        <dbReference type="ARBA" id="ARBA00023136"/>
    </source>
</evidence>
<dbReference type="EMBL" id="LR900734">
    <property type="protein sequence ID" value="CAD7246716.1"/>
    <property type="molecule type" value="Genomic_DNA"/>
</dbReference>
<dbReference type="PANTHER" id="PTHR24300">
    <property type="entry name" value="CYTOCHROME P450 508A4-RELATED"/>
    <property type="match status" value="1"/>
</dbReference>
<comment type="cofactor">
    <cofactor evidence="21">
        <name>heme</name>
        <dbReference type="ChEBI" id="CHEBI:30413"/>
    </cofactor>
</comment>
<dbReference type="InterPro" id="IPR002401">
    <property type="entry name" value="Cyt_P450_E_grp-I"/>
</dbReference>
<evidence type="ECO:0000256" key="14">
    <source>
        <dbReference type="ARBA" id="ARBA00044040"/>
    </source>
</evidence>
<keyword evidence="13" id="KW-0472">Membrane</keyword>
<dbReference type="GO" id="GO:0008289">
    <property type="term" value="F:lipid binding"/>
    <property type="evidence" value="ECO:0007669"/>
    <property type="project" value="UniProtKB-KW"/>
</dbReference>
<accession>A0A7R8XBB6</accession>
<dbReference type="GO" id="GO:0006082">
    <property type="term" value="P:organic acid metabolic process"/>
    <property type="evidence" value="ECO:0007669"/>
    <property type="project" value="TreeGrafter"/>
</dbReference>
<evidence type="ECO:0000256" key="6">
    <source>
        <dbReference type="ARBA" id="ARBA00022723"/>
    </source>
</evidence>
<evidence type="ECO:0000256" key="2">
    <source>
        <dbReference type="ARBA" id="ARBA00004524"/>
    </source>
</evidence>
<evidence type="ECO:0000256" key="3">
    <source>
        <dbReference type="ARBA" id="ARBA00004586"/>
    </source>
</evidence>
<dbReference type="PRINTS" id="PR00385">
    <property type="entry name" value="P450"/>
</dbReference>
<dbReference type="PRINTS" id="PR00463">
    <property type="entry name" value="EP450I"/>
</dbReference>
<evidence type="ECO:0000256" key="17">
    <source>
        <dbReference type="ARBA" id="ARBA00044265"/>
    </source>
</evidence>
<dbReference type="InterPro" id="IPR050182">
    <property type="entry name" value="Cytochrome_P450_fam2"/>
</dbReference>
<dbReference type="GO" id="GO:0008202">
    <property type="term" value="P:steroid metabolic process"/>
    <property type="evidence" value="ECO:0007669"/>
    <property type="project" value="UniProtKB-ARBA"/>
</dbReference>
<keyword evidence="8" id="KW-0492">Microsome</keyword>
<evidence type="ECO:0000313" key="23">
    <source>
        <dbReference type="EMBL" id="CAD7246716.1"/>
    </source>
</evidence>
<feature type="binding site" description="axial binding residue" evidence="21">
    <location>
        <position position="428"/>
    </location>
    <ligand>
        <name>heme</name>
        <dbReference type="ChEBI" id="CHEBI:30413"/>
    </ligand>
    <ligandPart>
        <name>Fe</name>
        <dbReference type="ChEBI" id="CHEBI:18248"/>
    </ligandPart>
</feature>
<evidence type="ECO:0000256" key="22">
    <source>
        <dbReference type="RuleBase" id="RU000461"/>
    </source>
</evidence>
<keyword evidence="12" id="KW-0446">Lipid-binding</keyword>
<dbReference type="FunFam" id="1.10.630.10:FF:000049">
    <property type="entry name" value="steroid 21-hydroxylase isoform X1"/>
    <property type="match status" value="1"/>
</dbReference>
<protein>
    <recommendedName>
        <fullName evidence="15">Steroid 21-hydroxylase</fullName>
        <ecNumber evidence="14">1.14.14.16</ecNumber>
    </recommendedName>
    <alternativeName>
        <fullName evidence="19">21-OHase</fullName>
    </alternativeName>
    <alternativeName>
        <fullName evidence="16">Cytochrome P-450c21</fullName>
    </alternativeName>
    <alternativeName>
        <fullName evidence="20">Cytochrome P450 21</fullName>
    </alternativeName>
    <alternativeName>
        <fullName evidence="18">Cytochrome P450 XXI</fullName>
    </alternativeName>
    <alternativeName>
        <fullName evidence="17">Cytochrome P450-C21</fullName>
    </alternativeName>
</protein>
<gene>
    <name evidence="23" type="ORF">DSTB1V02_LOCUS6562</name>
</gene>
<keyword evidence="10 21" id="KW-0408">Iron</keyword>
<evidence type="ECO:0000256" key="5">
    <source>
        <dbReference type="ARBA" id="ARBA00022617"/>
    </source>
</evidence>
<dbReference type="PROSITE" id="PS00086">
    <property type="entry name" value="CYTOCHROME_P450"/>
    <property type="match status" value="1"/>
</dbReference>
<keyword evidence="7" id="KW-0256">Endoplasmic reticulum</keyword>
<dbReference type="PANTHER" id="PTHR24300:SF403">
    <property type="entry name" value="CYTOCHROME P450 306A1"/>
    <property type="match status" value="1"/>
</dbReference>
<proteinExistence type="inferred from homology"/>
<dbReference type="EC" id="1.14.14.16" evidence="14"/>
<evidence type="ECO:0000256" key="12">
    <source>
        <dbReference type="ARBA" id="ARBA00023121"/>
    </source>
</evidence>
<reference evidence="23" key="1">
    <citation type="submission" date="2020-11" db="EMBL/GenBank/DDBJ databases">
        <authorList>
            <person name="Tran Van P."/>
        </authorList>
    </citation>
    <scope>NUCLEOTIDE SEQUENCE</scope>
</reference>
<evidence type="ECO:0000256" key="20">
    <source>
        <dbReference type="ARBA" id="ARBA00044342"/>
    </source>
</evidence>
<evidence type="ECO:0000256" key="1">
    <source>
        <dbReference type="ARBA" id="ARBA00004184"/>
    </source>
</evidence>
<evidence type="ECO:0000256" key="15">
    <source>
        <dbReference type="ARBA" id="ARBA00044116"/>
    </source>
</evidence>
<keyword evidence="9 22" id="KW-0560">Oxidoreductase</keyword>
<dbReference type="GO" id="GO:0004509">
    <property type="term" value="F:steroid 21-monooxygenase activity"/>
    <property type="evidence" value="ECO:0007669"/>
    <property type="project" value="UniProtKB-EC"/>
</dbReference>
<dbReference type="Pfam" id="PF00067">
    <property type="entry name" value="p450"/>
    <property type="match status" value="1"/>
</dbReference>
<evidence type="ECO:0000256" key="16">
    <source>
        <dbReference type="ARBA" id="ARBA00044217"/>
    </source>
</evidence>
<dbReference type="GO" id="GO:0005789">
    <property type="term" value="C:endoplasmic reticulum membrane"/>
    <property type="evidence" value="ECO:0007669"/>
    <property type="project" value="UniProtKB-SubCell"/>
</dbReference>
<comment type="subcellular location">
    <subcellularLocation>
        <location evidence="1">Endomembrane system</location>
        <topology evidence="1">Peripheral membrane protein</topology>
    </subcellularLocation>
    <subcellularLocation>
        <location evidence="3">Endoplasmic reticulum membrane</location>
    </subcellularLocation>
    <subcellularLocation>
        <location evidence="2">Microsome membrane</location>
    </subcellularLocation>
</comment>
<sequence>MTVLVAFIIQDFITKFLRWRKMPPGPWGIPILGYIPFLFKEPPYLVFERLWEKHGDIISVTLASKEQVVLNNWELIRDAFSRPEFTDRPDMVLIRLASSGIVTGNGSLWQDNRRFTMRTLRDFGFGKTTLDGIISNEALALCDVFKKKAKDPFGLHYSVNVAVLNVLWKMTAGEQYAYEDARMANFIELLNLTLEDTQSLGLIQFVPILKYLYPTALQAYRRVKNRIERITDDFKGKIDEHKKNFDPDNIRDYIDAYLQEMKAQQNRGEENTNFSDLQLRVNIQNLFLIGCETTANTIRWAILFLLRNLKVQEWIQAEVDNVIGRERLPSLADRDRMPYTEAFIMEVQRHANVAPMGLPHCTNQDVEFAGYTIPKGTIVMGNLWACHFDPKYWPDPFKFDPTRFLESDGTLKTKNSSFLPFSLGKRQCLGEALAKMELFIFLTIFMQRFSFRLPEGATMPSTEPIFSAIVNRPKPFKIVAEIRT</sequence>
<evidence type="ECO:0000256" key="8">
    <source>
        <dbReference type="ARBA" id="ARBA00022848"/>
    </source>
</evidence>
<dbReference type="GO" id="GO:0020037">
    <property type="term" value="F:heme binding"/>
    <property type="evidence" value="ECO:0007669"/>
    <property type="project" value="InterPro"/>
</dbReference>
<dbReference type="EMBL" id="CAJPEV010001217">
    <property type="protein sequence ID" value="CAG0891412.1"/>
    <property type="molecule type" value="Genomic_DNA"/>
</dbReference>
<dbReference type="Proteomes" id="UP000677054">
    <property type="component" value="Unassembled WGS sequence"/>
</dbReference>
<keyword evidence="24" id="KW-1185">Reference proteome</keyword>
<evidence type="ECO:0000256" key="18">
    <source>
        <dbReference type="ARBA" id="ARBA00044282"/>
    </source>
</evidence>
<dbReference type="GO" id="GO:0005506">
    <property type="term" value="F:iron ion binding"/>
    <property type="evidence" value="ECO:0007669"/>
    <property type="project" value="InterPro"/>
</dbReference>
<evidence type="ECO:0000256" key="19">
    <source>
        <dbReference type="ARBA" id="ARBA00044304"/>
    </source>
</evidence>
<dbReference type="OrthoDB" id="6365766at2759"/>
<keyword evidence="6 21" id="KW-0479">Metal-binding</keyword>
<dbReference type="GO" id="GO:0006805">
    <property type="term" value="P:xenobiotic metabolic process"/>
    <property type="evidence" value="ECO:0007669"/>
    <property type="project" value="TreeGrafter"/>
</dbReference>
<keyword evidence="5 21" id="KW-0349">Heme</keyword>